<reference evidence="2 4" key="1">
    <citation type="journal article" date="2014" name="BMC Genomics">
        <title>Genome sequence of Anopheles sinensis provides insight into genetics basis of mosquito competence for malaria parasites.</title>
        <authorList>
            <person name="Zhou D."/>
            <person name="Zhang D."/>
            <person name="Ding G."/>
            <person name="Shi L."/>
            <person name="Hou Q."/>
            <person name="Ye Y."/>
            <person name="Xu Y."/>
            <person name="Zhou H."/>
            <person name="Xiong C."/>
            <person name="Li S."/>
            <person name="Yu J."/>
            <person name="Hong S."/>
            <person name="Yu X."/>
            <person name="Zou P."/>
            <person name="Chen C."/>
            <person name="Chang X."/>
            <person name="Wang W."/>
            <person name="Lv Y."/>
            <person name="Sun Y."/>
            <person name="Ma L."/>
            <person name="Shen B."/>
            <person name="Zhu C."/>
        </authorList>
    </citation>
    <scope>NUCLEOTIDE SEQUENCE [LARGE SCALE GENOMIC DNA]</scope>
</reference>
<dbReference type="PANTHER" id="PTHR16134:SF119">
    <property type="entry name" value="AT02038P-RELATED"/>
    <property type="match status" value="1"/>
</dbReference>
<dbReference type="Proteomes" id="UP000030765">
    <property type="component" value="Unassembled WGS sequence"/>
</dbReference>
<dbReference type="PANTHER" id="PTHR16134">
    <property type="entry name" value="F-BOX/TPR REPEAT PROTEIN POF3"/>
    <property type="match status" value="1"/>
</dbReference>
<dbReference type="VEuPathDB" id="VectorBase:ASIC015367"/>
<keyword evidence="4" id="KW-1185">Reference proteome</keyword>
<gene>
    <name evidence="2" type="ORF">ZHAS_00015367</name>
</gene>
<dbReference type="Gene3D" id="1.20.1280.50">
    <property type="match status" value="1"/>
</dbReference>
<evidence type="ECO:0000313" key="4">
    <source>
        <dbReference type="Proteomes" id="UP000030765"/>
    </source>
</evidence>
<dbReference type="SMART" id="SM00256">
    <property type="entry name" value="FBOX"/>
    <property type="match status" value="1"/>
</dbReference>
<accession>A0A084WB31</accession>
<proteinExistence type="predicted"/>
<dbReference type="InterPro" id="IPR036047">
    <property type="entry name" value="F-box-like_dom_sf"/>
</dbReference>
<dbReference type="EnsemblMetazoa" id="ASIC015367-RA">
    <property type="protein sequence ID" value="ASIC015367-PA"/>
    <property type="gene ID" value="ASIC015367"/>
</dbReference>
<protein>
    <submittedName>
        <fullName evidence="2">AGAP012159-PA-like protein</fullName>
    </submittedName>
    <submittedName>
        <fullName evidence="3">F-box domain-containing protein</fullName>
    </submittedName>
</protein>
<feature type="domain" description="F-box" evidence="1">
    <location>
        <begin position="1"/>
        <end position="48"/>
    </location>
</feature>
<dbReference type="EMBL" id="KE525331">
    <property type="protein sequence ID" value="KFB47425.1"/>
    <property type="molecule type" value="Genomic_DNA"/>
</dbReference>
<dbReference type="AlphaFoldDB" id="A0A084WB31"/>
<evidence type="ECO:0000313" key="3">
    <source>
        <dbReference type="EnsemblMetazoa" id="ASIC015367-PA"/>
    </source>
</evidence>
<dbReference type="EMBL" id="ATLV01022303">
    <property type="status" value="NOT_ANNOTATED_CDS"/>
    <property type="molecule type" value="Genomic_DNA"/>
</dbReference>
<dbReference type="InterPro" id="IPR032675">
    <property type="entry name" value="LRR_dom_sf"/>
</dbReference>
<dbReference type="PROSITE" id="PS50181">
    <property type="entry name" value="FBOX"/>
    <property type="match status" value="1"/>
</dbReference>
<evidence type="ECO:0000313" key="2">
    <source>
        <dbReference type="EMBL" id="KFB47425.1"/>
    </source>
</evidence>
<reference evidence="3" key="2">
    <citation type="submission" date="2020-05" db="UniProtKB">
        <authorList>
            <consortium name="EnsemblMetazoa"/>
        </authorList>
    </citation>
    <scope>IDENTIFICATION</scope>
</reference>
<evidence type="ECO:0000259" key="1">
    <source>
        <dbReference type="PROSITE" id="PS50181"/>
    </source>
</evidence>
<sequence>MVHINDLPNKILEHVFGYLSFYSRCNVRLVCRKWDSVSFSASFRTRKVVLAANRNLDLTILLQRTYSNVSIRFDGVFPNKSLENLHVLPSVVPSPKSVRLYVSQCRHLNYVEPVIDFGIVETLYLSGKMNSTTVEQAFQLQMDRLCSLYLDVFDIGNVRFRMPNLRHLNMVVHSQEDLDLLREFINQLHSLTVWFRVPYNFYHFGMTNLRHLSFNITQEDLTESERNIITLLKHCAQLERLELAAKSIGRCVLESIAANLPWLIELTVQASEGAIYVKPFAKLPRLERLRIVGCHVSLDRVHLPSLLSLALCAENLEQGIFVEATEWFMGFPRLQRLTLMGQMTLPNILNSIIVQLPKLRWLRISRCCLVYLWQMDELKAYHPGLAIAFD</sequence>
<dbReference type="SUPFAM" id="SSF52047">
    <property type="entry name" value="RNI-like"/>
    <property type="match status" value="1"/>
</dbReference>
<dbReference type="VEuPathDB" id="VectorBase:ASIS008325"/>
<name>A0A084WB31_ANOSI</name>
<dbReference type="OrthoDB" id="7760847at2759"/>
<dbReference type="InterPro" id="IPR001810">
    <property type="entry name" value="F-box_dom"/>
</dbReference>
<dbReference type="Gene3D" id="3.80.10.10">
    <property type="entry name" value="Ribonuclease Inhibitor"/>
    <property type="match status" value="1"/>
</dbReference>
<dbReference type="Pfam" id="PF12937">
    <property type="entry name" value="F-box-like"/>
    <property type="match status" value="1"/>
</dbReference>
<organism evidence="2">
    <name type="scientific">Anopheles sinensis</name>
    <name type="common">Mosquito</name>
    <dbReference type="NCBI Taxonomy" id="74873"/>
    <lineage>
        <taxon>Eukaryota</taxon>
        <taxon>Metazoa</taxon>
        <taxon>Ecdysozoa</taxon>
        <taxon>Arthropoda</taxon>
        <taxon>Hexapoda</taxon>
        <taxon>Insecta</taxon>
        <taxon>Pterygota</taxon>
        <taxon>Neoptera</taxon>
        <taxon>Endopterygota</taxon>
        <taxon>Diptera</taxon>
        <taxon>Nematocera</taxon>
        <taxon>Culicoidea</taxon>
        <taxon>Culicidae</taxon>
        <taxon>Anophelinae</taxon>
        <taxon>Anopheles</taxon>
    </lineage>
</organism>
<dbReference type="SUPFAM" id="SSF81383">
    <property type="entry name" value="F-box domain"/>
    <property type="match status" value="1"/>
</dbReference>